<organism evidence="1">
    <name type="scientific">Hexamita inflata</name>
    <dbReference type="NCBI Taxonomy" id="28002"/>
    <lineage>
        <taxon>Eukaryota</taxon>
        <taxon>Metamonada</taxon>
        <taxon>Diplomonadida</taxon>
        <taxon>Hexamitidae</taxon>
        <taxon>Hexamitinae</taxon>
        <taxon>Hexamita</taxon>
    </lineage>
</organism>
<comment type="caution">
    <text evidence="1">The sequence shown here is derived from an EMBL/GenBank/DDBJ whole genome shotgun (WGS) entry which is preliminary data.</text>
</comment>
<proteinExistence type="predicted"/>
<gene>
    <name evidence="1" type="ORF">HINF_LOCUS49568</name>
    <name evidence="2" type="ORF">HINF_LOCUS65214</name>
</gene>
<dbReference type="AlphaFoldDB" id="A0AA86QY45"/>
<dbReference type="EMBL" id="CAXDID020000426">
    <property type="protein sequence ID" value="CAL6090238.1"/>
    <property type="molecule type" value="Genomic_DNA"/>
</dbReference>
<keyword evidence="3" id="KW-1185">Reference proteome</keyword>
<protein>
    <submittedName>
        <fullName evidence="2">Hypothetical_protein</fullName>
    </submittedName>
</protein>
<evidence type="ECO:0000313" key="2">
    <source>
        <dbReference type="EMBL" id="CAL6090238.1"/>
    </source>
</evidence>
<sequence>MKVSILGFGQSELNTEKTENVRDIIEYMLLSHGITSESLTIFSLVNTKTQEIYELDQTVLCSSDQEYQIIPRHFTNVDVNMPYNLMYCTVVGPRNAFLNQEEE</sequence>
<reference evidence="2 3" key="2">
    <citation type="submission" date="2024-07" db="EMBL/GenBank/DDBJ databases">
        <authorList>
            <person name="Akdeniz Z."/>
        </authorList>
    </citation>
    <scope>NUCLEOTIDE SEQUENCE [LARGE SCALE GENOMIC DNA]</scope>
</reference>
<accession>A0AA86QY45</accession>
<evidence type="ECO:0000313" key="1">
    <source>
        <dbReference type="EMBL" id="CAI9961923.1"/>
    </source>
</evidence>
<name>A0AA86QY45_9EUKA</name>
<dbReference type="EMBL" id="CATOUU010000950">
    <property type="protein sequence ID" value="CAI9961923.1"/>
    <property type="molecule type" value="Genomic_DNA"/>
</dbReference>
<evidence type="ECO:0000313" key="3">
    <source>
        <dbReference type="Proteomes" id="UP001642409"/>
    </source>
</evidence>
<dbReference type="Proteomes" id="UP001642409">
    <property type="component" value="Unassembled WGS sequence"/>
</dbReference>
<reference evidence="1" key="1">
    <citation type="submission" date="2023-06" db="EMBL/GenBank/DDBJ databases">
        <authorList>
            <person name="Kurt Z."/>
        </authorList>
    </citation>
    <scope>NUCLEOTIDE SEQUENCE</scope>
</reference>